<dbReference type="RefSeq" id="WP_076377868.1">
    <property type="nucleotide sequence ID" value="NZ_AP017422.1"/>
</dbReference>
<evidence type="ECO:0000313" key="1">
    <source>
        <dbReference type="EMBL" id="SIS94709.1"/>
    </source>
</evidence>
<accession>A0A173MHM6</accession>
<dbReference type="OrthoDB" id="674161at2"/>
<gene>
    <name evidence="1" type="ORF">SAMN05421788_102251</name>
</gene>
<dbReference type="Proteomes" id="UP000186917">
    <property type="component" value="Unassembled WGS sequence"/>
</dbReference>
<proteinExistence type="predicted"/>
<organism evidence="1 2">
    <name type="scientific">Filimonas lacunae</name>
    <dbReference type="NCBI Taxonomy" id="477680"/>
    <lineage>
        <taxon>Bacteria</taxon>
        <taxon>Pseudomonadati</taxon>
        <taxon>Bacteroidota</taxon>
        <taxon>Chitinophagia</taxon>
        <taxon>Chitinophagales</taxon>
        <taxon>Chitinophagaceae</taxon>
        <taxon>Filimonas</taxon>
    </lineage>
</organism>
<evidence type="ECO:0000313" key="2">
    <source>
        <dbReference type="Proteomes" id="UP000186917"/>
    </source>
</evidence>
<name>A0A173MHM6_9BACT</name>
<sequence>MALPITESQARRATVWLKTHFEQDITAALANTPWTIDLVCAIACQETAYKWLYWINTHQPDIILQRCVLDASGDFPGTSRKAFPKNRTAFEAKYGPALTNMLIEEGNKQRAMPQPDAPNRYKPAKYLYKGYGLFQNDLQNITDNPSFFENRQWYNMGDCVKQLVVELERKAAHASDLRTTVRMYNGSGQRAENYADNVMQFHEIAKMV</sequence>
<protein>
    <recommendedName>
        <fullName evidence="3">Transglycosylase SLT domain-containing protein</fullName>
    </recommendedName>
</protein>
<keyword evidence="2" id="KW-1185">Reference proteome</keyword>
<evidence type="ECO:0008006" key="3">
    <source>
        <dbReference type="Google" id="ProtNLM"/>
    </source>
</evidence>
<dbReference type="KEGG" id="fln:FLA_3144"/>
<reference evidence="2" key="1">
    <citation type="submission" date="2017-01" db="EMBL/GenBank/DDBJ databases">
        <authorList>
            <person name="Varghese N."/>
            <person name="Submissions S."/>
        </authorList>
    </citation>
    <scope>NUCLEOTIDE SEQUENCE [LARGE SCALE GENOMIC DNA]</scope>
    <source>
        <strain evidence="2">DSM 21054</strain>
    </source>
</reference>
<dbReference type="EMBL" id="FTOR01000002">
    <property type="protein sequence ID" value="SIS94709.1"/>
    <property type="molecule type" value="Genomic_DNA"/>
</dbReference>
<dbReference type="AlphaFoldDB" id="A0A173MHM6"/>